<dbReference type="InterPro" id="IPR008928">
    <property type="entry name" value="6-hairpin_glycosidase_sf"/>
</dbReference>
<dbReference type="GO" id="GO:0004573">
    <property type="term" value="F:Glc3Man9GlcNAc2 oligosaccharide glucosidase activity"/>
    <property type="evidence" value="ECO:0007669"/>
    <property type="project" value="InterPro"/>
</dbReference>
<evidence type="ECO:0000313" key="2">
    <source>
        <dbReference type="EMBL" id="GGD89753.1"/>
    </source>
</evidence>
<dbReference type="SUPFAM" id="SSF48208">
    <property type="entry name" value="Six-hairpin glycosidases"/>
    <property type="match status" value="1"/>
</dbReference>
<dbReference type="PANTHER" id="PTHR10412">
    <property type="entry name" value="MANNOSYL-OLIGOSACCHARIDE GLUCOSIDASE"/>
    <property type="match status" value="1"/>
</dbReference>
<feature type="domain" description="Mannosylglycerate hydrolase MGH1-like glycoside hydrolase" evidence="1">
    <location>
        <begin position="426"/>
        <end position="532"/>
    </location>
</feature>
<dbReference type="RefSeq" id="WP_188906692.1">
    <property type="nucleotide sequence ID" value="NZ_BMIQ01000001.1"/>
</dbReference>
<dbReference type="Proteomes" id="UP000644699">
    <property type="component" value="Unassembled WGS sequence"/>
</dbReference>
<keyword evidence="3" id="KW-1185">Reference proteome</keyword>
<sequence>MDGRTEAPHLFETAEGRRIVEAAAGGWRQWGPYLSERQWGTVREDYSADGDAWRYFPHEHARSRAYRWGEDGIAGFSDEKQRWCLALALWNESDPILKERMFGLGNEEGNHGEDVKELWWYLDAVPSHAYLRMLYKYPQAAFPYAELIAENARRRGQNLPEYELADTGVFAERRYFDVTVEYAKAAADSILMRVTVENRGPDAAPLCILPHFWARNTWDWKDGNPRAEIVPDRPNTVVGRKGQRPALRFSALQEARFLFCENETNRTLLFGEAPSDRLPKDAIGDWVTAGGNGPAAETGSKCAAYSRHVLASGEKLVLRYRLAPESCADMGVATFDNVFRLRRDEADEFYRALQWDMADPDARLVQRQALASLIWSKQFYNFNVHRWLDGDPAQPKPPESRKAGRNADWDHLDNSDVILMPDKWEYPWYASWDLAFHAVTMALIDPDFAKSQLLLLGREWYMHPNGQLPAYEWSFGDANPPVQAWAALRVYRMDAALTGRFDRAFLERVFHKLMLNFTWWVNRKDVDGRNLFQGGFLGLDNIGPFNRSAPLPMGGYIDQSDGSAWMAMYALNLMHIALLLAEADAVYEDIASKFFEHFLGIASAMAKTGGTGLWDEQDQFFYDVLELTDGSKEFLRVRSLVGLIPLCAVEVLTSDVRQRFPGFAARMRWMLEHRPDLTSEVSDVDRPGEGGRLLLALLRNHRMRALLARMLDETEFLSDYGLRSVSKAHAADPFRFRSGDEVFSVDYEPGESTTTMFGGNSNWRGPIWMPVNALLIEALHTFEDFYGPDYKVECPAGSGRQLSLSEAAHEIARRLTTIFLRDGQGRRAVLGAQTLASADPHFADLMPFHEYFHGETGAGLGAAHQTGWTALVALFLQPRREIPGGLFPAAPCAGARPKADA</sequence>
<dbReference type="EMBL" id="BMIQ01000001">
    <property type="protein sequence ID" value="GGD89753.1"/>
    <property type="molecule type" value="Genomic_DNA"/>
</dbReference>
<proteinExistence type="predicted"/>
<gene>
    <name evidence="2" type="ORF">GCM10011390_05680</name>
</gene>
<organism evidence="2 3">
    <name type="scientific">Aureimonas endophytica</name>
    <dbReference type="NCBI Taxonomy" id="2027858"/>
    <lineage>
        <taxon>Bacteria</taxon>
        <taxon>Pseudomonadati</taxon>
        <taxon>Pseudomonadota</taxon>
        <taxon>Alphaproteobacteria</taxon>
        <taxon>Hyphomicrobiales</taxon>
        <taxon>Aurantimonadaceae</taxon>
        <taxon>Aureimonas</taxon>
    </lineage>
</organism>
<dbReference type="InterPro" id="IPR012341">
    <property type="entry name" value="6hp_glycosidase-like_sf"/>
</dbReference>
<dbReference type="InterPro" id="IPR004888">
    <property type="entry name" value="Glycoside_hydrolase_63"/>
</dbReference>
<accession>A0A917E0X6</accession>
<reference evidence="2" key="1">
    <citation type="journal article" date="2014" name="Int. J. Syst. Evol. Microbiol.">
        <title>Complete genome sequence of Corynebacterium casei LMG S-19264T (=DSM 44701T), isolated from a smear-ripened cheese.</title>
        <authorList>
            <consortium name="US DOE Joint Genome Institute (JGI-PGF)"/>
            <person name="Walter F."/>
            <person name="Albersmeier A."/>
            <person name="Kalinowski J."/>
            <person name="Ruckert C."/>
        </authorList>
    </citation>
    <scope>NUCLEOTIDE SEQUENCE</scope>
    <source>
        <strain evidence="2">CGMCC 1.15367</strain>
    </source>
</reference>
<comment type="caution">
    <text evidence="2">The sequence shown here is derived from an EMBL/GenBank/DDBJ whole genome shotgun (WGS) entry which is preliminary data.</text>
</comment>
<feature type="domain" description="Mannosylglycerate hydrolase MGH1-like glycoside hydrolase" evidence="1">
    <location>
        <begin position="696"/>
        <end position="866"/>
    </location>
</feature>
<evidence type="ECO:0000313" key="3">
    <source>
        <dbReference type="Proteomes" id="UP000644699"/>
    </source>
</evidence>
<dbReference type="GO" id="GO:0009311">
    <property type="term" value="P:oligosaccharide metabolic process"/>
    <property type="evidence" value="ECO:0007669"/>
    <property type="project" value="InterPro"/>
</dbReference>
<evidence type="ECO:0000259" key="1">
    <source>
        <dbReference type="Pfam" id="PF22422"/>
    </source>
</evidence>
<dbReference type="PANTHER" id="PTHR10412:SF10">
    <property type="entry name" value="GLYCOSYL HYDROLASE FAMILY 63 C-TERMINAL DOMAIN-CONTAINING PROTEIN"/>
    <property type="match status" value="1"/>
</dbReference>
<dbReference type="InterPro" id="IPR054491">
    <property type="entry name" value="MGH1-like_GH"/>
</dbReference>
<reference evidence="2" key="2">
    <citation type="submission" date="2020-09" db="EMBL/GenBank/DDBJ databases">
        <authorList>
            <person name="Sun Q."/>
            <person name="Zhou Y."/>
        </authorList>
    </citation>
    <scope>NUCLEOTIDE SEQUENCE</scope>
    <source>
        <strain evidence="2">CGMCC 1.15367</strain>
    </source>
</reference>
<dbReference type="Gene3D" id="1.50.10.10">
    <property type="match status" value="2"/>
</dbReference>
<name>A0A917E0X6_9HYPH</name>
<dbReference type="Pfam" id="PF22422">
    <property type="entry name" value="MGH1-like_GH"/>
    <property type="match status" value="2"/>
</dbReference>
<dbReference type="AlphaFoldDB" id="A0A917E0X6"/>
<protein>
    <submittedName>
        <fullName evidence="2">Glucosidase</fullName>
    </submittedName>
</protein>